<evidence type="ECO:0000313" key="1">
    <source>
        <dbReference type="EMBL" id="KAI0045348.1"/>
    </source>
</evidence>
<dbReference type="EMBL" id="MU275954">
    <property type="protein sequence ID" value="KAI0045348.1"/>
    <property type="molecule type" value="Genomic_DNA"/>
</dbReference>
<dbReference type="Proteomes" id="UP000814033">
    <property type="component" value="Unassembled WGS sequence"/>
</dbReference>
<accession>A0ACB8RMK1</accession>
<evidence type="ECO:0000313" key="2">
    <source>
        <dbReference type="Proteomes" id="UP000814033"/>
    </source>
</evidence>
<protein>
    <submittedName>
        <fullName evidence="1">Kinase-like protein</fullName>
    </submittedName>
</protein>
<comment type="caution">
    <text evidence="1">The sequence shown here is derived from an EMBL/GenBank/DDBJ whole genome shotgun (WGS) entry which is preliminary data.</text>
</comment>
<gene>
    <name evidence="1" type="ORF">FA95DRAFT_1680531</name>
</gene>
<sequence>MSDESSPKPFVYGRPENPKDEDPGAIGMSHDKKYYEITNSEGGVFLKRSICKDEWVMNIRGNLVVPCMPFERIKNEAAAIEFIRTHTAIPLPTVRAAFADRTCYYLITDLAPGVPMVDLTDDQKVTVIAEVEEHLETLRGLTSTAMGGLLGAACLPFRIAQRIPLEEQQTMKFKESVPYELVFCHGDLSQHNIFVDEQTLKITAIIDWEYAGFYPKEFEAAFWKRPGPGVALEGEENDEERLLAILDECKAT</sequence>
<proteinExistence type="predicted"/>
<name>A0ACB8RMK1_9AGAM</name>
<keyword evidence="2" id="KW-1185">Reference proteome</keyword>
<reference evidence="1" key="2">
    <citation type="journal article" date="2022" name="New Phytol.">
        <title>Evolutionary transition to the ectomycorrhizal habit in the genomes of a hyperdiverse lineage of mushroom-forming fungi.</title>
        <authorList>
            <person name="Looney B."/>
            <person name="Miyauchi S."/>
            <person name="Morin E."/>
            <person name="Drula E."/>
            <person name="Courty P.E."/>
            <person name="Kohler A."/>
            <person name="Kuo A."/>
            <person name="LaButti K."/>
            <person name="Pangilinan J."/>
            <person name="Lipzen A."/>
            <person name="Riley R."/>
            <person name="Andreopoulos W."/>
            <person name="He G."/>
            <person name="Johnson J."/>
            <person name="Nolan M."/>
            <person name="Tritt A."/>
            <person name="Barry K.W."/>
            <person name="Grigoriev I.V."/>
            <person name="Nagy L.G."/>
            <person name="Hibbett D."/>
            <person name="Henrissat B."/>
            <person name="Matheny P.B."/>
            <person name="Labbe J."/>
            <person name="Martin F.M."/>
        </authorList>
    </citation>
    <scope>NUCLEOTIDE SEQUENCE</scope>
    <source>
        <strain evidence="1">FP105234-sp</strain>
    </source>
</reference>
<reference evidence="1" key="1">
    <citation type="submission" date="2021-02" db="EMBL/GenBank/DDBJ databases">
        <authorList>
            <consortium name="DOE Joint Genome Institute"/>
            <person name="Ahrendt S."/>
            <person name="Looney B.P."/>
            <person name="Miyauchi S."/>
            <person name="Morin E."/>
            <person name="Drula E."/>
            <person name="Courty P.E."/>
            <person name="Chicoki N."/>
            <person name="Fauchery L."/>
            <person name="Kohler A."/>
            <person name="Kuo A."/>
            <person name="Labutti K."/>
            <person name="Pangilinan J."/>
            <person name="Lipzen A."/>
            <person name="Riley R."/>
            <person name="Andreopoulos W."/>
            <person name="He G."/>
            <person name="Johnson J."/>
            <person name="Barry K.W."/>
            <person name="Grigoriev I.V."/>
            <person name="Nagy L."/>
            <person name="Hibbett D."/>
            <person name="Henrissat B."/>
            <person name="Matheny P.B."/>
            <person name="Labbe J."/>
            <person name="Martin F."/>
        </authorList>
    </citation>
    <scope>NUCLEOTIDE SEQUENCE</scope>
    <source>
        <strain evidence="1">FP105234-sp</strain>
    </source>
</reference>
<organism evidence="1 2">
    <name type="scientific">Auriscalpium vulgare</name>
    <dbReference type="NCBI Taxonomy" id="40419"/>
    <lineage>
        <taxon>Eukaryota</taxon>
        <taxon>Fungi</taxon>
        <taxon>Dikarya</taxon>
        <taxon>Basidiomycota</taxon>
        <taxon>Agaricomycotina</taxon>
        <taxon>Agaricomycetes</taxon>
        <taxon>Russulales</taxon>
        <taxon>Auriscalpiaceae</taxon>
        <taxon>Auriscalpium</taxon>
    </lineage>
</organism>